<proteinExistence type="predicted"/>
<accession>A0A1R0H904</accession>
<evidence type="ECO:0000313" key="5">
    <source>
        <dbReference type="Proteomes" id="UP000187455"/>
    </source>
</evidence>
<dbReference type="AlphaFoldDB" id="A0A1R0H904"/>
<dbReference type="InterPro" id="IPR044244">
    <property type="entry name" value="TTC27/Emw1"/>
</dbReference>
<keyword evidence="1" id="KW-0677">Repeat</keyword>
<evidence type="ECO:0000256" key="3">
    <source>
        <dbReference type="PROSITE-ProRule" id="PRU00339"/>
    </source>
</evidence>
<dbReference type="PROSITE" id="PS50005">
    <property type="entry name" value="TPR"/>
    <property type="match status" value="2"/>
</dbReference>
<gene>
    <name evidence="4" type="ORF">AYI68_g216</name>
</gene>
<feature type="repeat" description="TPR" evidence="3">
    <location>
        <begin position="634"/>
        <end position="667"/>
    </location>
</feature>
<dbReference type="Pfam" id="PF13414">
    <property type="entry name" value="TPR_11"/>
    <property type="match status" value="1"/>
</dbReference>
<dbReference type="PANTHER" id="PTHR16193">
    <property type="entry name" value="TETRATRICOPEPTIDE REPEAT PROTEIN 27"/>
    <property type="match status" value="1"/>
</dbReference>
<dbReference type="PANTHER" id="PTHR16193:SF0">
    <property type="entry name" value="TETRATRICOPEPTIDE REPEAT PROTEIN 27"/>
    <property type="match status" value="1"/>
</dbReference>
<dbReference type="SMART" id="SM00028">
    <property type="entry name" value="TPR"/>
    <property type="match status" value="4"/>
</dbReference>
<dbReference type="Proteomes" id="UP000187455">
    <property type="component" value="Unassembled WGS sequence"/>
</dbReference>
<dbReference type="InterPro" id="IPR019734">
    <property type="entry name" value="TPR_rpt"/>
</dbReference>
<dbReference type="OrthoDB" id="1936594at2759"/>
<evidence type="ECO:0000256" key="1">
    <source>
        <dbReference type="ARBA" id="ARBA00022737"/>
    </source>
</evidence>
<evidence type="ECO:0000313" key="4">
    <source>
        <dbReference type="EMBL" id="OLY85587.1"/>
    </source>
</evidence>
<dbReference type="Gene3D" id="1.25.40.10">
    <property type="entry name" value="Tetratricopeptide repeat domain"/>
    <property type="match status" value="1"/>
</dbReference>
<feature type="repeat" description="TPR" evidence="3">
    <location>
        <begin position="668"/>
        <end position="701"/>
    </location>
</feature>
<dbReference type="InterPro" id="IPR011990">
    <property type="entry name" value="TPR-like_helical_dom_sf"/>
</dbReference>
<keyword evidence="5" id="KW-1185">Reference proteome</keyword>
<sequence length="962" mass="109975">MNFEYLVITGKQPKAVELDLIEPESQNIFEILSKTHPSDLLKSEYAKTLFGFHEDQVSQELPMLGDGSDPNFMEFKTKYSRFILSRIALTFERYGQEQGWRIITALGIACLNLFLQINYTGPNIDFDSASLLPKPWSALFSLSNKENSTEFLDKSDVNSSIHQDSNTQNIPSKIFERSSNPRVKFDDFILSNLQVSGEQAYTLVSNPLLLYLALFMLTRTVREFRVPHSQSLPSDLDFWLSLPVDDDLFKSRDSASFSARWWELRALRISQEILDNPSGDLLTALEHGFSQLSTFISDNLPNSLESLGISASDAKQLTIRFSLEYGMMFQYYHKNTEAKEWLEKSQSESGLVWKLTGAKGKRTKFQENNIAQLLVLAKSSPDNIDDLFDDKTSQVSSDIKPTPKNLNLDDDTLLEKTEYLKIDDSEADTDDFGIDPLNQENLRMIDQCILLGFCLEVKNENPSHGLTTEQMVPFVTRVIENPNNWSIYTASLLIRSRLEADKSRTVQRSALQLQALVDQADQPLENEADSSERLTYFFQLALPSIWDLKKELANRLMSIGAIRSALDIFESLMMWDETVSCYQILEQSHIAEKLVRQRLESHPNDPKVLCILGDLKQSPQYWKRSWEASNRRYTRAMRALGGYYFKNSKMDECIEAYQMALRLNPLFEGSWYNMGCAALHIENWTIAIEAFQRVVQLDNENAEAWNNLASVYLRLGDKKLEAWNCLKEAIKFKFDNWQIWSNFLVTSVSIGRFASAIQAMGRIIELRVAKDGSKCVDVEILNIIIQSVTRGQETPAKVSEFRSVQRSGRLNVLVENLLVNVIAEKITDSPEIWRATADFWFWKKDYVSCLDCYEKAYRCASLPPQVCYEVEMFKTAMHYLTELVDMYESLGPMPVPIATPSSHISSPTGSNEASLTKPACPNYKLKSKMAVQGLINKARDHFENTPEFESLESLFQRVLEMN</sequence>
<keyword evidence="2 3" id="KW-0802">TPR repeat</keyword>
<reference evidence="4 5" key="1">
    <citation type="journal article" date="2016" name="Mol. Biol. Evol.">
        <title>Genome-Wide Survey of Gut Fungi (Harpellales) Reveals the First Horizontally Transferred Ubiquitin Gene from a Mosquito Host.</title>
        <authorList>
            <person name="Wang Y."/>
            <person name="White M.M."/>
            <person name="Kvist S."/>
            <person name="Moncalvo J.M."/>
        </authorList>
    </citation>
    <scope>NUCLEOTIDE SEQUENCE [LARGE SCALE GENOMIC DNA]</scope>
    <source>
        <strain evidence="4 5">ALG-7-W6</strain>
    </source>
</reference>
<name>A0A1R0H904_9FUNG</name>
<evidence type="ECO:0000256" key="2">
    <source>
        <dbReference type="ARBA" id="ARBA00022803"/>
    </source>
</evidence>
<organism evidence="4 5">
    <name type="scientific">Smittium mucronatum</name>
    <dbReference type="NCBI Taxonomy" id="133383"/>
    <lineage>
        <taxon>Eukaryota</taxon>
        <taxon>Fungi</taxon>
        <taxon>Fungi incertae sedis</taxon>
        <taxon>Zoopagomycota</taxon>
        <taxon>Kickxellomycotina</taxon>
        <taxon>Harpellomycetes</taxon>
        <taxon>Harpellales</taxon>
        <taxon>Legeriomycetaceae</taxon>
        <taxon>Smittium</taxon>
    </lineage>
</organism>
<dbReference type="STRING" id="133383.A0A1R0H904"/>
<dbReference type="EMBL" id="LSSL01000066">
    <property type="protein sequence ID" value="OLY85587.1"/>
    <property type="molecule type" value="Genomic_DNA"/>
</dbReference>
<comment type="caution">
    <text evidence="4">The sequence shown here is derived from an EMBL/GenBank/DDBJ whole genome shotgun (WGS) entry which is preliminary data.</text>
</comment>
<dbReference type="SUPFAM" id="SSF48452">
    <property type="entry name" value="TPR-like"/>
    <property type="match status" value="1"/>
</dbReference>
<protein>
    <submittedName>
        <fullName evidence="4">TPR repeat-containing protein C19B12.01</fullName>
    </submittedName>
</protein>